<dbReference type="OrthoDB" id="193931at2759"/>
<comment type="caution">
    <text evidence="11">The sequence shown here is derived from an EMBL/GenBank/DDBJ whole genome shotgun (WGS) entry which is preliminary data.</text>
</comment>
<reference evidence="11" key="1">
    <citation type="journal article" date="2023" name="Science">
        <title>Genome structures resolve the early diversification of teleost fishes.</title>
        <authorList>
            <person name="Parey E."/>
            <person name="Louis A."/>
            <person name="Montfort J."/>
            <person name="Bouchez O."/>
            <person name="Roques C."/>
            <person name="Iampietro C."/>
            <person name="Lluch J."/>
            <person name="Castinel A."/>
            <person name="Donnadieu C."/>
            <person name="Desvignes T."/>
            <person name="Floi Bucao C."/>
            <person name="Jouanno E."/>
            <person name="Wen M."/>
            <person name="Mejri S."/>
            <person name="Dirks R."/>
            <person name="Jansen H."/>
            <person name="Henkel C."/>
            <person name="Chen W.J."/>
            <person name="Zahm M."/>
            <person name="Cabau C."/>
            <person name="Klopp C."/>
            <person name="Thompson A.W."/>
            <person name="Robinson-Rechavi M."/>
            <person name="Braasch I."/>
            <person name="Lecointre G."/>
            <person name="Bobe J."/>
            <person name="Postlethwait J.H."/>
            <person name="Berthelot C."/>
            <person name="Roest Crollius H."/>
            <person name="Guiguen Y."/>
        </authorList>
    </citation>
    <scope>NUCLEOTIDE SEQUENCE</scope>
    <source>
        <strain evidence="11">Concon-B</strain>
    </source>
</reference>
<feature type="compositionally biased region" description="Polar residues" evidence="9">
    <location>
        <begin position="223"/>
        <end position="237"/>
    </location>
</feature>
<comment type="catalytic activity">
    <reaction evidence="8">
        <text>L-seryl-[protein] + ATP = O-phospho-L-seryl-[protein] + ADP + H(+)</text>
        <dbReference type="Rhea" id="RHEA:17989"/>
        <dbReference type="Rhea" id="RHEA-COMP:9863"/>
        <dbReference type="Rhea" id="RHEA-COMP:11604"/>
        <dbReference type="ChEBI" id="CHEBI:15378"/>
        <dbReference type="ChEBI" id="CHEBI:29999"/>
        <dbReference type="ChEBI" id="CHEBI:30616"/>
        <dbReference type="ChEBI" id="CHEBI:83421"/>
        <dbReference type="ChEBI" id="CHEBI:456216"/>
        <dbReference type="EC" id="2.7.11.1"/>
    </reaction>
</comment>
<dbReference type="GO" id="GO:0035556">
    <property type="term" value="P:intracellular signal transduction"/>
    <property type="evidence" value="ECO:0007669"/>
    <property type="project" value="TreeGrafter"/>
</dbReference>
<dbReference type="FunFam" id="3.30.200.20:FF:000042">
    <property type="entry name" value="Aurora kinase A"/>
    <property type="match status" value="1"/>
</dbReference>
<evidence type="ECO:0000256" key="1">
    <source>
        <dbReference type="ARBA" id="ARBA00012513"/>
    </source>
</evidence>
<sequence>MAVVRSGNRVHTSTGRRARVAIKSMRKEKITNEQDMVHIRREIEIMSSLRHPHIISIYEVFENRDKIVIVMEYASKGELYDFISDRHRLSERETRRFFRQIVSAVHYCHKNGVVHRDLKLENVLLDENCNIKIADFGLSNLYHKDRLLQTFCGSPLYASPEIVNGRPYRGPEPGLKLKRHGVKSPFPRPAERRREAADTRVPAGQKGKHRGRNSSEPAEGSRRTPQPTVWSGGSSHT</sequence>
<keyword evidence="4" id="KW-0547">Nucleotide-binding</keyword>
<dbReference type="PROSITE" id="PS00108">
    <property type="entry name" value="PROTEIN_KINASE_ST"/>
    <property type="match status" value="1"/>
</dbReference>
<keyword evidence="12" id="KW-1185">Reference proteome</keyword>
<gene>
    <name evidence="11" type="ORF">COCON_G00232190</name>
</gene>
<feature type="region of interest" description="Disordered" evidence="9">
    <location>
        <begin position="162"/>
        <end position="237"/>
    </location>
</feature>
<dbReference type="PANTHER" id="PTHR24346">
    <property type="entry name" value="MAP/MICROTUBULE AFFINITY-REGULATING KINASE"/>
    <property type="match status" value="1"/>
</dbReference>
<evidence type="ECO:0000256" key="3">
    <source>
        <dbReference type="ARBA" id="ARBA00022679"/>
    </source>
</evidence>
<dbReference type="GO" id="GO:0000226">
    <property type="term" value="P:microtubule cytoskeleton organization"/>
    <property type="evidence" value="ECO:0007669"/>
    <property type="project" value="TreeGrafter"/>
</dbReference>
<dbReference type="FunFam" id="1.10.510.10:FF:000571">
    <property type="entry name" value="Maternal embryonic leucine zipper kinase"/>
    <property type="match status" value="1"/>
</dbReference>
<feature type="domain" description="Protein kinase" evidence="10">
    <location>
        <begin position="1"/>
        <end position="237"/>
    </location>
</feature>
<evidence type="ECO:0000313" key="12">
    <source>
        <dbReference type="Proteomes" id="UP001152803"/>
    </source>
</evidence>
<dbReference type="GO" id="GO:0005737">
    <property type="term" value="C:cytoplasm"/>
    <property type="evidence" value="ECO:0007669"/>
    <property type="project" value="TreeGrafter"/>
</dbReference>
<keyword evidence="2" id="KW-0723">Serine/threonine-protein kinase</keyword>
<name>A0A9Q1CW05_CONCO</name>
<evidence type="ECO:0000256" key="9">
    <source>
        <dbReference type="SAM" id="MobiDB-lite"/>
    </source>
</evidence>
<evidence type="ECO:0000313" key="11">
    <source>
        <dbReference type="EMBL" id="KAJ8250003.1"/>
    </source>
</evidence>
<dbReference type="PROSITE" id="PS50011">
    <property type="entry name" value="PROTEIN_KINASE_DOM"/>
    <property type="match status" value="1"/>
</dbReference>
<dbReference type="InterPro" id="IPR011009">
    <property type="entry name" value="Kinase-like_dom_sf"/>
</dbReference>
<dbReference type="GO" id="GO:0005524">
    <property type="term" value="F:ATP binding"/>
    <property type="evidence" value="ECO:0007669"/>
    <property type="project" value="UniProtKB-KW"/>
</dbReference>
<evidence type="ECO:0000256" key="7">
    <source>
        <dbReference type="ARBA" id="ARBA00047899"/>
    </source>
</evidence>
<dbReference type="InterPro" id="IPR008271">
    <property type="entry name" value="Ser/Thr_kinase_AS"/>
</dbReference>
<evidence type="ECO:0000256" key="8">
    <source>
        <dbReference type="ARBA" id="ARBA00048679"/>
    </source>
</evidence>
<proteinExistence type="predicted"/>
<protein>
    <recommendedName>
        <fullName evidence="1">non-specific serine/threonine protein kinase</fullName>
        <ecNumber evidence="1">2.7.11.1</ecNumber>
    </recommendedName>
</protein>
<dbReference type="PANTHER" id="PTHR24346:SF93">
    <property type="entry name" value="NUAK FAMILY SNF1-LIKE KINASE 1"/>
    <property type="match status" value="1"/>
</dbReference>
<comment type="catalytic activity">
    <reaction evidence="7">
        <text>L-threonyl-[protein] + ATP = O-phospho-L-threonyl-[protein] + ADP + H(+)</text>
        <dbReference type="Rhea" id="RHEA:46608"/>
        <dbReference type="Rhea" id="RHEA-COMP:11060"/>
        <dbReference type="Rhea" id="RHEA-COMP:11605"/>
        <dbReference type="ChEBI" id="CHEBI:15378"/>
        <dbReference type="ChEBI" id="CHEBI:30013"/>
        <dbReference type="ChEBI" id="CHEBI:30616"/>
        <dbReference type="ChEBI" id="CHEBI:61977"/>
        <dbReference type="ChEBI" id="CHEBI:456216"/>
        <dbReference type="EC" id="2.7.11.1"/>
    </reaction>
</comment>
<feature type="compositionally biased region" description="Basic and acidic residues" evidence="9">
    <location>
        <begin position="189"/>
        <end position="198"/>
    </location>
</feature>
<dbReference type="SMART" id="SM00220">
    <property type="entry name" value="S_TKc"/>
    <property type="match status" value="1"/>
</dbReference>
<dbReference type="Pfam" id="PF00069">
    <property type="entry name" value="Pkinase"/>
    <property type="match status" value="1"/>
</dbReference>
<accession>A0A9Q1CW05</accession>
<evidence type="ECO:0000256" key="2">
    <source>
        <dbReference type="ARBA" id="ARBA00022527"/>
    </source>
</evidence>
<dbReference type="Proteomes" id="UP001152803">
    <property type="component" value="Unassembled WGS sequence"/>
</dbReference>
<dbReference type="SUPFAM" id="SSF56112">
    <property type="entry name" value="Protein kinase-like (PK-like)"/>
    <property type="match status" value="1"/>
</dbReference>
<evidence type="ECO:0000256" key="6">
    <source>
        <dbReference type="ARBA" id="ARBA00022840"/>
    </source>
</evidence>
<dbReference type="AlphaFoldDB" id="A0A9Q1CW05"/>
<dbReference type="EC" id="2.7.11.1" evidence="1"/>
<keyword evidence="3" id="KW-0808">Transferase</keyword>
<evidence type="ECO:0000259" key="10">
    <source>
        <dbReference type="PROSITE" id="PS50011"/>
    </source>
</evidence>
<keyword evidence="5" id="KW-0418">Kinase</keyword>
<dbReference type="GO" id="GO:0050321">
    <property type="term" value="F:tau-protein kinase activity"/>
    <property type="evidence" value="ECO:0007669"/>
    <property type="project" value="TreeGrafter"/>
</dbReference>
<organism evidence="11 12">
    <name type="scientific">Conger conger</name>
    <name type="common">Conger eel</name>
    <name type="synonym">Muraena conger</name>
    <dbReference type="NCBI Taxonomy" id="82655"/>
    <lineage>
        <taxon>Eukaryota</taxon>
        <taxon>Metazoa</taxon>
        <taxon>Chordata</taxon>
        <taxon>Craniata</taxon>
        <taxon>Vertebrata</taxon>
        <taxon>Euteleostomi</taxon>
        <taxon>Actinopterygii</taxon>
        <taxon>Neopterygii</taxon>
        <taxon>Teleostei</taxon>
        <taxon>Anguilliformes</taxon>
        <taxon>Congridae</taxon>
        <taxon>Conger</taxon>
    </lineage>
</organism>
<dbReference type="EMBL" id="JAFJMO010000019">
    <property type="protein sequence ID" value="KAJ8250003.1"/>
    <property type="molecule type" value="Genomic_DNA"/>
</dbReference>
<dbReference type="InterPro" id="IPR000719">
    <property type="entry name" value="Prot_kinase_dom"/>
</dbReference>
<dbReference type="Gene3D" id="1.10.510.10">
    <property type="entry name" value="Transferase(Phosphotransferase) domain 1"/>
    <property type="match status" value="1"/>
</dbReference>
<evidence type="ECO:0000256" key="4">
    <source>
        <dbReference type="ARBA" id="ARBA00022741"/>
    </source>
</evidence>
<keyword evidence="6" id="KW-0067">ATP-binding</keyword>
<evidence type="ECO:0000256" key="5">
    <source>
        <dbReference type="ARBA" id="ARBA00022777"/>
    </source>
</evidence>